<organism evidence="3 4">
    <name type="scientific">Hericium alpestre</name>
    <dbReference type="NCBI Taxonomy" id="135208"/>
    <lineage>
        <taxon>Eukaryota</taxon>
        <taxon>Fungi</taxon>
        <taxon>Dikarya</taxon>
        <taxon>Basidiomycota</taxon>
        <taxon>Agaricomycotina</taxon>
        <taxon>Agaricomycetes</taxon>
        <taxon>Russulales</taxon>
        <taxon>Hericiaceae</taxon>
        <taxon>Hericium</taxon>
    </lineage>
</organism>
<dbReference type="Proteomes" id="UP000298061">
    <property type="component" value="Unassembled WGS sequence"/>
</dbReference>
<dbReference type="EMBL" id="SFCI01003085">
    <property type="protein sequence ID" value="TFY73266.1"/>
    <property type="molecule type" value="Genomic_DNA"/>
</dbReference>
<dbReference type="Pfam" id="PF14494">
    <property type="entry name" value="DUF4436"/>
    <property type="match status" value="1"/>
</dbReference>
<sequence>ANSLDDVNNDCPPVNIYFDQNLLAQDDDAGGGSTPSNNRPDSAVFQWNATANFDNFANLPTFRTVINLYSNITKLWSSVENYPFDRYSSNMWIFGYVNGTENPVGVSVYYTTGIAVGYKAVLLPPNDITASFNEQGVTTLTLLIYRTVLVKTYAVVIIMAMWLTNLILMAIMIKAIFFRYRVDATVLVVPVTTLFAFTQLRGTMPGAPGSFGTIIDFVGTLPTLAFMIMTTLFCLASFLLKADYSNKPAPRPAARPAISSSDVESGNGSGSGDVGPANGKEQTQAGVQELSYQSRAYEP</sequence>
<dbReference type="OrthoDB" id="2923771at2759"/>
<evidence type="ECO:0000313" key="4">
    <source>
        <dbReference type="Proteomes" id="UP000298061"/>
    </source>
</evidence>
<feature type="region of interest" description="Disordered" evidence="1">
    <location>
        <begin position="249"/>
        <end position="299"/>
    </location>
</feature>
<feature type="transmembrane region" description="Helical" evidence="2">
    <location>
        <begin position="217"/>
        <end position="240"/>
    </location>
</feature>
<evidence type="ECO:0000256" key="2">
    <source>
        <dbReference type="SAM" id="Phobius"/>
    </source>
</evidence>
<feature type="transmembrane region" description="Helical" evidence="2">
    <location>
        <begin position="180"/>
        <end position="197"/>
    </location>
</feature>
<feature type="transmembrane region" description="Helical" evidence="2">
    <location>
        <begin position="153"/>
        <end position="173"/>
    </location>
</feature>
<evidence type="ECO:0000313" key="3">
    <source>
        <dbReference type="EMBL" id="TFY73266.1"/>
    </source>
</evidence>
<keyword evidence="2" id="KW-1133">Transmembrane helix</keyword>
<dbReference type="STRING" id="135208.A0A4Y9ZEP4"/>
<dbReference type="AlphaFoldDB" id="A0A4Y9ZEP4"/>
<reference evidence="3 4" key="1">
    <citation type="submission" date="2019-02" db="EMBL/GenBank/DDBJ databases">
        <title>Genome sequencing of the rare red list fungi Hericium alpestre (H. flagellum).</title>
        <authorList>
            <person name="Buettner E."/>
            <person name="Kellner H."/>
        </authorList>
    </citation>
    <scope>NUCLEOTIDE SEQUENCE [LARGE SCALE GENOMIC DNA]</scope>
    <source>
        <strain evidence="3 4">DSM 108284</strain>
    </source>
</reference>
<comment type="caution">
    <text evidence="3">The sequence shown here is derived from an EMBL/GenBank/DDBJ whole genome shotgun (WGS) entry which is preliminary data.</text>
</comment>
<keyword evidence="2" id="KW-0812">Transmembrane</keyword>
<keyword evidence="4" id="KW-1185">Reference proteome</keyword>
<evidence type="ECO:0000256" key="1">
    <source>
        <dbReference type="SAM" id="MobiDB-lite"/>
    </source>
</evidence>
<dbReference type="InterPro" id="IPR027948">
    <property type="entry name" value="DUF4436"/>
</dbReference>
<accession>A0A4Y9ZEP4</accession>
<gene>
    <name evidence="3" type="ORF">EWM64_g10745</name>
</gene>
<proteinExistence type="predicted"/>
<name>A0A4Y9ZEP4_9AGAM</name>
<protein>
    <submittedName>
        <fullName evidence="3">Uncharacterized protein</fullName>
    </submittedName>
</protein>
<keyword evidence="2" id="KW-0472">Membrane</keyword>
<feature type="non-terminal residue" evidence="3">
    <location>
        <position position="1"/>
    </location>
</feature>
<feature type="compositionally biased region" description="Polar residues" evidence="1">
    <location>
        <begin position="280"/>
        <end position="299"/>
    </location>
</feature>